<name>A0A7G5ECA5_9BURK</name>
<dbReference type="Gene3D" id="1.10.45.10">
    <property type="entry name" value="Vanillyl-alcohol Oxidase, Chain A, domain 4"/>
    <property type="match status" value="1"/>
</dbReference>
<dbReference type="KEGG" id="cpis:HS961_01595"/>
<dbReference type="GO" id="GO:0003824">
    <property type="term" value="F:catalytic activity"/>
    <property type="evidence" value="ECO:0007669"/>
    <property type="project" value="InterPro"/>
</dbReference>
<evidence type="ECO:0000256" key="3">
    <source>
        <dbReference type="ARBA" id="ARBA00022827"/>
    </source>
</evidence>
<dbReference type="InterPro" id="IPR036318">
    <property type="entry name" value="FAD-bd_PCMH-like_sf"/>
</dbReference>
<dbReference type="Gene3D" id="3.30.70.2190">
    <property type="match status" value="1"/>
</dbReference>
<keyword evidence="3" id="KW-0274">FAD</keyword>
<dbReference type="InterPro" id="IPR016164">
    <property type="entry name" value="FAD-linked_Oxase-like_C"/>
</dbReference>
<evidence type="ECO:0000313" key="5">
    <source>
        <dbReference type="EMBL" id="QMV71630.1"/>
    </source>
</evidence>
<keyword evidence="6" id="KW-1185">Reference proteome</keyword>
<evidence type="ECO:0000256" key="1">
    <source>
        <dbReference type="ARBA" id="ARBA00008000"/>
    </source>
</evidence>
<dbReference type="InterPro" id="IPR016171">
    <property type="entry name" value="Vanillyl_alc_oxidase_C-sub2"/>
</dbReference>
<keyword evidence="2" id="KW-0285">Flavoprotein</keyword>
<evidence type="ECO:0000313" key="6">
    <source>
        <dbReference type="Proteomes" id="UP000515240"/>
    </source>
</evidence>
<dbReference type="InterPro" id="IPR004113">
    <property type="entry name" value="FAD-bd_oxidored_4_C"/>
</dbReference>
<dbReference type="Gene3D" id="3.30.43.10">
    <property type="entry name" value="Uridine Diphospho-n-acetylenolpyruvylglucosamine Reductase, domain 2"/>
    <property type="match status" value="1"/>
</dbReference>
<sequence length="476" mass="50707">MDLIQNLIALLGESAVLRSQQDLAGHVTDWRGRYQGQAQCVVFPSTTAQVAAVVQLCHAAQVPVVAQGGNTSLCEGAIPRADLPETVVINLGRMRQVRAVDPANNSMVVDAGCVLQTVQETARSHGRLYPVSLGAEGSCQIGGNIATNAGGTGVLRYGNTRENVLGLEVVLPDGRIWEGLYGLRKNNTGFDIKHLFIGSEGTLGIITGATLKLHPLPTARAMAWLAVESPQAAIDMLARFQSRCSASLSAFEMVNDVQLNIVLNHVADRRAPLSPSYPWHVLVELTDTCDEALLSAALEETLSAAAEEGMLLDAAIATNGKQQADWWEVRHSVSEGNKKAGIGINTDPAVPLSAIPAFITQATAAAHRIVPGAPIIIVAHLGDGNVHFIPQLQFAQWQALSPAEQDQLSHSVKQAVNEVACALAGTFSAEHGIGQVLTDEMALFKHAVELDLMHAIKRAIDPQQRFNPGRLLPPTP</sequence>
<evidence type="ECO:0000256" key="2">
    <source>
        <dbReference type="ARBA" id="ARBA00022630"/>
    </source>
</evidence>
<dbReference type="Pfam" id="PF01565">
    <property type="entry name" value="FAD_binding_4"/>
    <property type="match status" value="1"/>
</dbReference>
<feature type="domain" description="FAD-binding PCMH-type" evidence="4">
    <location>
        <begin position="34"/>
        <end position="216"/>
    </location>
</feature>
<organism evidence="5 6">
    <name type="scientific">Comamonas piscis</name>
    <dbReference type="NCBI Taxonomy" id="1562974"/>
    <lineage>
        <taxon>Bacteria</taxon>
        <taxon>Pseudomonadati</taxon>
        <taxon>Pseudomonadota</taxon>
        <taxon>Betaproteobacteria</taxon>
        <taxon>Burkholderiales</taxon>
        <taxon>Comamonadaceae</taxon>
        <taxon>Comamonas</taxon>
    </lineage>
</organism>
<dbReference type="GO" id="GO:0022904">
    <property type="term" value="P:respiratory electron transport chain"/>
    <property type="evidence" value="ECO:0007669"/>
    <property type="project" value="TreeGrafter"/>
</dbReference>
<accession>A0A7G5ECA5</accession>
<dbReference type="PANTHER" id="PTHR43716">
    <property type="entry name" value="D-2-HYDROXYGLUTARATE DEHYDROGENASE, MITOCHONDRIAL"/>
    <property type="match status" value="1"/>
</dbReference>
<dbReference type="InterPro" id="IPR016167">
    <property type="entry name" value="FAD-bd_PCMH_sub1"/>
</dbReference>
<dbReference type="AlphaFoldDB" id="A0A7G5ECA5"/>
<comment type="similarity">
    <text evidence="1">Belongs to the FAD-binding oxidoreductase/transferase type 4 family.</text>
</comment>
<dbReference type="SUPFAM" id="SSF56176">
    <property type="entry name" value="FAD-binding/transporter-associated domain-like"/>
    <property type="match status" value="1"/>
</dbReference>
<dbReference type="SUPFAM" id="SSF55103">
    <property type="entry name" value="FAD-linked oxidases, C-terminal domain"/>
    <property type="match status" value="1"/>
</dbReference>
<dbReference type="Proteomes" id="UP000515240">
    <property type="component" value="Chromosome"/>
</dbReference>
<dbReference type="GO" id="GO:0071949">
    <property type="term" value="F:FAD binding"/>
    <property type="evidence" value="ECO:0007669"/>
    <property type="project" value="InterPro"/>
</dbReference>
<dbReference type="InterPro" id="IPR006094">
    <property type="entry name" value="Oxid_FAD_bind_N"/>
</dbReference>
<dbReference type="EMBL" id="CP058554">
    <property type="protein sequence ID" value="QMV71630.1"/>
    <property type="molecule type" value="Genomic_DNA"/>
</dbReference>
<dbReference type="Gene3D" id="3.30.465.10">
    <property type="match status" value="1"/>
</dbReference>
<dbReference type="PROSITE" id="PS51387">
    <property type="entry name" value="FAD_PCMH"/>
    <property type="match status" value="1"/>
</dbReference>
<evidence type="ECO:0000259" key="4">
    <source>
        <dbReference type="PROSITE" id="PS51387"/>
    </source>
</evidence>
<dbReference type="Gene3D" id="3.30.70.2740">
    <property type="match status" value="1"/>
</dbReference>
<reference evidence="5 6" key="1">
    <citation type="journal article" date="2020" name="G3 (Bethesda)">
        <title>CeMbio - The Caenorhabditis elegans Microbiome Resource.</title>
        <authorList>
            <person name="Dirksen P."/>
            <person name="Assie A."/>
            <person name="Zimmermann J."/>
            <person name="Zhang F."/>
            <person name="Tietje A.M."/>
            <person name="Marsh S.A."/>
            <person name="Felix M.A."/>
            <person name="Shapira M."/>
            <person name="Kaleta C."/>
            <person name="Schulenburg H."/>
            <person name="Samuel B."/>
        </authorList>
    </citation>
    <scope>NUCLEOTIDE SEQUENCE [LARGE SCALE GENOMIC DNA]</scope>
    <source>
        <strain evidence="5 6">BIGb0172</strain>
    </source>
</reference>
<dbReference type="PANTHER" id="PTHR43716:SF2">
    <property type="entry name" value="BLL6224 PROTEIN"/>
    <property type="match status" value="1"/>
</dbReference>
<dbReference type="Pfam" id="PF02913">
    <property type="entry name" value="FAD-oxidase_C"/>
    <property type="match status" value="1"/>
</dbReference>
<protein>
    <submittedName>
        <fullName evidence="5">FAD-binding oxidoreductase</fullName>
    </submittedName>
</protein>
<dbReference type="RefSeq" id="WP_182326064.1">
    <property type="nucleotide sequence ID" value="NZ_CP058554.1"/>
</dbReference>
<proteinExistence type="inferred from homology"/>
<dbReference type="InterPro" id="IPR016169">
    <property type="entry name" value="FAD-bd_PCMH_sub2"/>
</dbReference>
<dbReference type="InterPro" id="IPR016166">
    <property type="entry name" value="FAD-bd_PCMH"/>
</dbReference>
<gene>
    <name evidence="5" type="ORF">HS961_01595</name>
</gene>
<dbReference type="InterPro" id="IPR051264">
    <property type="entry name" value="FAD-oxidored/transferase_4"/>
</dbReference>